<sequence>MEMISKVRDWWNDEWRKFFYLLIAFLFFYYAPLEGGKVVEALSAGLALLQDYARKHVLTCLVPAFFIAGAIAVFVKKD</sequence>
<proteinExistence type="predicted"/>
<accession>A0A7V5LKB0</accession>
<protein>
    <submittedName>
        <fullName evidence="2">Permease</fullName>
    </submittedName>
</protein>
<dbReference type="PANTHER" id="PTHR43299">
    <property type="entry name" value="UPF0718 PROTEIN YRAQ"/>
    <property type="match status" value="1"/>
</dbReference>
<gene>
    <name evidence="2" type="ORF">ENL21_08280</name>
</gene>
<keyword evidence="1" id="KW-0472">Membrane</keyword>
<keyword evidence="1" id="KW-0812">Transmembrane</keyword>
<feature type="non-terminal residue" evidence="2">
    <location>
        <position position="78"/>
    </location>
</feature>
<evidence type="ECO:0000256" key="1">
    <source>
        <dbReference type="SAM" id="Phobius"/>
    </source>
</evidence>
<dbReference type="EMBL" id="DRTD01000612">
    <property type="protein sequence ID" value="HHE55765.1"/>
    <property type="molecule type" value="Genomic_DNA"/>
</dbReference>
<keyword evidence="1" id="KW-1133">Transmembrane helix</keyword>
<evidence type="ECO:0000313" key="2">
    <source>
        <dbReference type="EMBL" id="HHE55765.1"/>
    </source>
</evidence>
<organism evidence="2">
    <name type="scientific">Caldithrix abyssi</name>
    <dbReference type="NCBI Taxonomy" id="187145"/>
    <lineage>
        <taxon>Bacteria</taxon>
        <taxon>Pseudomonadati</taxon>
        <taxon>Calditrichota</taxon>
        <taxon>Calditrichia</taxon>
        <taxon>Calditrichales</taxon>
        <taxon>Calditrichaceae</taxon>
        <taxon>Caldithrix</taxon>
    </lineage>
</organism>
<dbReference type="Proteomes" id="UP000886111">
    <property type="component" value="Unassembled WGS sequence"/>
</dbReference>
<dbReference type="AlphaFoldDB" id="A0A7V5LKB0"/>
<dbReference type="PANTHER" id="PTHR43299:SF1">
    <property type="entry name" value="UPF0718 PROTEIN YRAQ"/>
    <property type="match status" value="1"/>
</dbReference>
<dbReference type="GO" id="GO:0005886">
    <property type="term" value="C:plasma membrane"/>
    <property type="evidence" value="ECO:0007669"/>
    <property type="project" value="TreeGrafter"/>
</dbReference>
<reference evidence="2" key="1">
    <citation type="journal article" date="2020" name="mSystems">
        <title>Genome- and Community-Level Interaction Insights into Carbon Utilization and Element Cycling Functions of Hydrothermarchaeota in Hydrothermal Sediment.</title>
        <authorList>
            <person name="Zhou Z."/>
            <person name="Liu Y."/>
            <person name="Xu W."/>
            <person name="Pan J."/>
            <person name="Luo Z.H."/>
            <person name="Li M."/>
        </authorList>
    </citation>
    <scope>NUCLEOTIDE SEQUENCE [LARGE SCALE GENOMIC DNA]</scope>
    <source>
        <strain evidence="2">HyVt-76</strain>
    </source>
</reference>
<name>A0A7V5LKB0_CALAY</name>
<feature type="transmembrane region" description="Helical" evidence="1">
    <location>
        <begin position="56"/>
        <end position="75"/>
    </location>
</feature>
<feature type="transmembrane region" description="Helical" evidence="1">
    <location>
        <begin position="18"/>
        <end position="36"/>
    </location>
</feature>
<comment type="caution">
    <text evidence="2">The sequence shown here is derived from an EMBL/GenBank/DDBJ whole genome shotgun (WGS) entry which is preliminary data.</text>
</comment>